<feature type="region of interest" description="Disordered" evidence="1">
    <location>
        <begin position="98"/>
        <end position="117"/>
    </location>
</feature>
<evidence type="ECO:0000313" key="2">
    <source>
        <dbReference type="EMBL" id="RVW33377.1"/>
    </source>
</evidence>
<name>A0A438DD22_VITVI</name>
<gene>
    <name evidence="2" type="ORF">CK203_094254</name>
</gene>
<proteinExistence type="predicted"/>
<organism evidence="2 3">
    <name type="scientific">Vitis vinifera</name>
    <name type="common">Grape</name>
    <dbReference type="NCBI Taxonomy" id="29760"/>
    <lineage>
        <taxon>Eukaryota</taxon>
        <taxon>Viridiplantae</taxon>
        <taxon>Streptophyta</taxon>
        <taxon>Embryophyta</taxon>
        <taxon>Tracheophyta</taxon>
        <taxon>Spermatophyta</taxon>
        <taxon>Magnoliopsida</taxon>
        <taxon>eudicotyledons</taxon>
        <taxon>Gunneridae</taxon>
        <taxon>Pentapetalae</taxon>
        <taxon>rosids</taxon>
        <taxon>Vitales</taxon>
        <taxon>Vitaceae</taxon>
        <taxon>Viteae</taxon>
        <taxon>Vitis</taxon>
    </lineage>
</organism>
<sequence>MAAFKCFLWHCFEMSRGRKPVYVLNDTVMYKTCEKTQIKLAPEKKTTVSNCSGFVMHAREFHRSSRAPHSLRGKTVEALNNPPPHCTSWALKEASRATPQCCPPQSRKCLGKHGDPK</sequence>
<dbReference type="Proteomes" id="UP000288805">
    <property type="component" value="Unassembled WGS sequence"/>
</dbReference>
<evidence type="ECO:0000313" key="3">
    <source>
        <dbReference type="Proteomes" id="UP000288805"/>
    </source>
</evidence>
<evidence type="ECO:0000256" key="1">
    <source>
        <dbReference type="SAM" id="MobiDB-lite"/>
    </source>
</evidence>
<dbReference type="EMBL" id="QGNW01001680">
    <property type="protein sequence ID" value="RVW33377.1"/>
    <property type="molecule type" value="Genomic_DNA"/>
</dbReference>
<accession>A0A438DD22</accession>
<reference evidence="2 3" key="1">
    <citation type="journal article" date="2018" name="PLoS Genet.">
        <title>Population sequencing reveals clonal diversity and ancestral inbreeding in the grapevine cultivar Chardonnay.</title>
        <authorList>
            <person name="Roach M.J."/>
            <person name="Johnson D.L."/>
            <person name="Bohlmann J."/>
            <person name="van Vuuren H.J."/>
            <person name="Jones S.J."/>
            <person name="Pretorius I.S."/>
            <person name="Schmidt S.A."/>
            <person name="Borneman A.R."/>
        </authorList>
    </citation>
    <scope>NUCLEOTIDE SEQUENCE [LARGE SCALE GENOMIC DNA]</scope>
    <source>
        <strain evidence="3">cv. Chardonnay</strain>
        <tissue evidence="2">Leaf</tissue>
    </source>
</reference>
<protein>
    <submittedName>
        <fullName evidence="2">Uncharacterized protein</fullName>
    </submittedName>
</protein>
<dbReference type="AlphaFoldDB" id="A0A438DD22"/>
<comment type="caution">
    <text evidence="2">The sequence shown here is derived from an EMBL/GenBank/DDBJ whole genome shotgun (WGS) entry which is preliminary data.</text>
</comment>